<dbReference type="PROSITE" id="PS51464">
    <property type="entry name" value="SIS"/>
    <property type="match status" value="1"/>
</dbReference>
<feature type="domain" description="HTH rpiR-type" evidence="4">
    <location>
        <begin position="1"/>
        <end position="77"/>
    </location>
</feature>
<dbReference type="CDD" id="cd05013">
    <property type="entry name" value="SIS_RpiR"/>
    <property type="match status" value="1"/>
</dbReference>
<dbReference type="Pfam" id="PF01418">
    <property type="entry name" value="HTH_6"/>
    <property type="match status" value="1"/>
</dbReference>
<name>A0A0S3KFG6_9ENTE</name>
<evidence type="ECO:0000256" key="3">
    <source>
        <dbReference type="ARBA" id="ARBA00023163"/>
    </source>
</evidence>
<evidence type="ECO:0000313" key="6">
    <source>
        <dbReference type="EMBL" id="ALS02990.1"/>
    </source>
</evidence>
<evidence type="ECO:0000313" key="7">
    <source>
        <dbReference type="EMBL" id="OJG92930.1"/>
    </source>
</evidence>
<dbReference type="InterPro" id="IPR036388">
    <property type="entry name" value="WH-like_DNA-bd_sf"/>
</dbReference>
<dbReference type="GO" id="GO:0003677">
    <property type="term" value="F:DNA binding"/>
    <property type="evidence" value="ECO:0007669"/>
    <property type="project" value="UniProtKB-KW"/>
</dbReference>
<proteinExistence type="predicted"/>
<dbReference type="EMBL" id="JXLC01000003">
    <property type="protein sequence ID" value="OJG92930.1"/>
    <property type="molecule type" value="Genomic_DNA"/>
</dbReference>
<sequence>MDAIKIIRQKYKDFSKVNRKIADYILKDPTLVLSLTANEIASNSGTSPASVTRFSKSLTFDSWEELKLAIATKQGAEPVPKAIDPIVAANDSIETLCAKVESLLNTTIEDLFDLVDKQALKRSIDAIKQAETVYLIGIGSSSLTAYDLFHKFNRAGKKAVFNYDVHLQFEFLNYSKPGDVLIAISYSGLSKEVLIACEIARQNKSKIIFITRNESQRIIKVSDEVLLVPANEHLLRVGAVASIASTMAVGDVLYLGSIQDDLETTIEKNMTDTRKLVEKLKEK</sequence>
<dbReference type="OrthoDB" id="1648815at2"/>
<dbReference type="Gene3D" id="3.40.50.10490">
    <property type="entry name" value="Glucose-6-phosphate isomerase like protein, domain 1"/>
    <property type="match status" value="1"/>
</dbReference>
<dbReference type="Proteomes" id="UP000183039">
    <property type="component" value="Unassembled WGS sequence"/>
</dbReference>
<dbReference type="PANTHER" id="PTHR30514">
    <property type="entry name" value="GLUCOKINASE"/>
    <property type="match status" value="1"/>
</dbReference>
<dbReference type="KEGG" id="ess:ATZ33_16865"/>
<dbReference type="GO" id="GO:1901135">
    <property type="term" value="P:carbohydrate derivative metabolic process"/>
    <property type="evidence" value="ECO:0007669"/>
    <property type="project" value="InterPro"/>
</dbReference>
<evidence type="ECO:0000256" key="1">
    <source>
        <dbReference type="ARBA" id="ARBA00023015"/>
    </source>
</evidence>
<dbReference type="InterPro" id="IPR047640">
    <property type="entry name" value="RpiR-like"/>
</dbReference>
<dbReference type="Gene3D" id="1.10.10.10">
    <property type="entry name" value="Winged helix-like DNA-binding domain superfamily/Winged helix DNA-binding domain"/>
    <property type="match status" value="1"/>
</dbReference>
<keyword evidence="3" id="KW-0804">Transcription</keyword>
<evidence type="ECO:0000313" key="9">
    <source>
        <dbReference type="Proteomes" id="UP000183039"/>
    </source>
</evidence>
<dbReference type="RefSeq" id="WP_071876498.1">
    <property type="nucleotide sequence ID" value="NZ_JXLC01000003.1"/>
</dbReference>
<dbReference type="PANTHER" id="PTHR30514:SF1">
    <property type="entry name" value="HTH-TYPE TRANSCRIPTIONAL REGULATOR HEXR-RELATED"/>
    <property type="match status" value="1"/>
</dbReference>
<organism evidence="7 9">
    <name type="scientific">Enterococcus silesiacus</name>
    <dbReference type="NCBI Taxonomy" id="332949"/>
    <lineage>
        <taxon>Bacteria</taxon>
        <taxon>Bacillati</taxon>
        <taxon>Bacillota</taxon>
        <taxon>Bacilli</taxon>
        <taxon>Lactobacillales</taxon>
        <taxon>Enterococcaceae</taxon>
        <taxon>Enterococcus</taxon>
    </lineage>
</organism>
<dbReference type="SUPFAM" id="SSF46689">
    <property type="entry name" value="Homeodomain-like"/>
    <property type="match status" value="1"/>
</dbReference>
<dbReference type="Pfam" id="PF01380">
    <property type="entry name" value="SIS"/>
    <property type="match status" value="1"/>
</dbReference>
<gene>
    <name evidence="6" type="ORF">ATZ33_16865</name>
    <name evidence="7" type="ORF">RV15_GL002064</name>
</gene>
<keyword evidence="8" id="KW-1185">Reference proteome</keyword>
<dbReference type="PROSITE" id="PS51071">
    <property type="entry name" value="HTH_RPIR"/>
    <property type="match status" value="1"/>
</dbReference>
<evidence type="ECO:0000313" key="8">
    <source>
        <dbReference type="Proteomes" id="UP000065511"/>
    </source>
</evidence>
<dbReference type="GO" id="GO:0003700">
    <property type="term" value="F:DNA-binding transcription factor activity"/>
    <property type="evidence" value="ECO:0007669"/>
    <property type="project" value="InterPro"/>
</dbReference>
<dbReference type="InterPro" id="IPR035472">
    <property type="entry name" value="RpiR-like_SIS"/>
</dbReference>
<dbReference type="AlphaFoldDB" id="A0A0S3KFG6"/>
<dbReference type="GO" id="GO:0097367">
    <property type="term" value="F:carbohydrate derivative binding"/>
    <property type="evidence" value="ECO:0007669"/>
    <property type="project" value="InterPro"/>
</dbReference>
<dbReference type="InterPro" id="IPR046348">
    <property type="entry name" value="SIS_dom_sf"/>
</dbReference>
<reference evidence="6 8" key="2">
    <citation type="submission" date="2015-12" db="EMBL/GenBank/DDBJ databases">
        <authorList>
            <person name="Lauer A."/>
            <person name="Humrighouse B."/>
            <person name="Loparev V."/>
            <person name="Shewmaker P.L."/>
            <person name="Whitney A.M."/>
            <person name="McLaughlin R.W."/>
        </authorList>
    </citation>
    <scope>NUCLEOTIDE SEQUENCE [LARGE SCALE GENOMIC DNA]</scope>
    <source>
        <strain evidence="6 8">LMG 23085</strain>
    </source>
</reference>
<keyword evidence="1" id="KW-0805">Transcription regulation</keyword>
<feature type="domain" description="SIS" evidence="5">
    <location>
        <begin position="123"/>
        <end position="263"/>
    </location>
</feature>
<reference evidence="7 9" key="1">
    <citation type="submission" date="2014-12" db="EMBL/GenBank/DDBJ databases">
        <title>Draft genome sequences of 29 type strains of Enterococci.</title>
        <authorList>
            <person name="Zhong Z."/>
            <person name="Sun Z."/>
            <person name="Liu W."/>
            <person name="Zhang W."/>
            <person name="Zhang H."/>
        </authorList>
    </citation>
    <scope>NUCLEOTIDE SEQUENCE [LARGE SCALE GENOMIC DNA]</scope>
    <source>
        <strain evidence="7 9">DSM 22801</strain>
    </source>
</reference>
<evidence type="ECO:0000256" key="2">
    <source>
        <dbReference type="ARBA" id="ARBA00023125"/>
    </source>
</evidence>
<keyword evidence="2" id="KW-0238">DNA-binding</keyword>
<evidence type="ECO:0000259" key="4">
    <source>
        <dbReference type="PROSITE" id="PS51071"/>
    </source>
</evidence>
<protein>
    <submittedName>
        <fullName evidence="7">RpiR family transcriptional regulator</fullName>
    </submittedName>
</protein>
<dbReference type="Proteomes" id="UP000065511">
    <property type="component" value="Chromosome"/>
</dbReference>
<dbReference type="EMBL" id="CP013614">
    <property type="protein sequence ID" value="ALS02990.1"/>
    <property type="molecule type" value="Genomic_DNA"/>
</dbReference>
<dbReference type="InterPro" id="IPR001347">
    <property type="entry name" value="SIS_dom"/>
</dbReference>
<accession>A0A0S3KFG6</accession>
<evidence type="ECO:0000259" key="5">
    <source>
        <dbReference type="PROSITE" id="PS51464"/>
    </source>
</evidence>
<dbReference type="InterPro" id="IPR000281">
    <property type="entry name" value="HTH_RpiR"/>
</dbReference>
<dbReference type="SUPFAM" id="SSF53697">
    <property type="entry name" value="SIS domain"/>
    <property type="match status" value="1"/>
</dbReference>
<dbReference type="InterPro" id="IPR009057">
    <property type="entry name" value="Homeodomain-like_sf"/>
</dbReference>